<comment type="caution">
    <text evidence="1">The sequence shown here is derived from an EMBL/GenBank/DDBJ whole genome shotgun (WGS) entry which is preliminary data.</text>
</comment>
<proteinExistence type="predicted"/>
<evidence type="ECO:0008006" key="3">
    <source>
        <dbReference type="Google" id="ProtNLM"/>
    </source>
</evidence>
<dbReference type="Proteomes" id="UP000242180">
    <property type="component" value="Unassembled WGS sequence"/>
</dbReference>
<gene>
    <name evidence="1" type="ORF">BCR43DRAFT_496536</name>
</gene>
<evidence type="ECO:0000313" key="1">
    <source>
        <dbReference type="EMBL" id="ORY93221.1"/>
    </source>
</evidence>
<dbReference type="OrthoDB" id="2242808at2759"/>
<dbReference type="EMBL" id="MCGN01000009">
    <property type="protein sequence ID" value="ORY93221.1"/>
    <property type="molecule type" value="Genomic_DNA"/>
</dbReference>
<name>A0A1X2H4D1_SYNRA</name>
<dbReference type="AlphaFoldDB" id="A0A1X2H4D1"/>
<organism evidence="1 2">
    <name type="scientific">Syncephalastrum racemosum</name>
    <name type="common">Filamentous fungus</name>
    <dbReference type="NCBI Taxonomy" id="13706"/>
    <lineage>
        <taxon>Eukaryota</taxon>
        <taxon>Fungi</taxon>
        <taxon>Fungi incertae sedis</taxon>
        <taxon>Mucoromycota</taxon>
        <taxon>Mucoromycotina</taxon>
        <taxon>Mucoromycetes</taxon>
        <taxon>Mucorales</taxon>
        <taxon>Syncephalastraceae</taxon>
        <taxon>Syncephalastrum</taxon>
    </lineage>
</organism>
<evidence type="ECO:0000313" key="2">
    <source>
        <dbReference type="Proteomes" id="UP000242180"/>
    </source>
</evidence>
<protein>
    <recommendedName>
        <fullName evidence="3">F-box domain-containing protein</fullName>
    </recommendedName>
</protein>
<keyword evidence="2" id="KW-1185">Reference proteome</keyword>
<dbReference type="InParanoid" id="A0A1X2H4D1"/>
<reference evidence="1 2" key="1">
    <citation type="submission" date="2016-07" db="EMBL/GenBank/DDBJ databases">
        <title>Pervasive Adenine N6-methylation of Active Genes in Fungi.</title>
        <authorList>
            <consortium name="DOE Joint Genome Institute"/>
            <person name="Mondo S.J."/>
            <person name="Dannebaum R.O."/>
            <person name="Kuo R.C."/>
            <person name="Labutti K."/>
            <person name="Haridas S."/>
            <person name="Kuo A."/>
            <person name="Salamov A."/>
            <person name="Ahrendt S.R."/>
            <person name="Lipzen A."/>
            <person name="Sullivan W."/>
            <person name="Andreopoulos W.B."/>
            <person name="Clum A."/>
            <person name="Lindquist E."/>
            <person name="Daum C."/>
            <person name="Ramamoorthy G.K."/>
            <person name="Gryganskyi A."/>
            <person name="Culley D."/>
            <person name="Magnuson J.K."/>
            <person name="James T.Y."/>
            <person name="O'Malley M.A."/>
            <person name="Stajich J.E."/>
            <person name="Spatafora J.W."/>
            <person name="Visel A."/>
            <person name="Grigoriev I.V."/>
        </authorList>
    </citation>
    <scope>NUCLEOTIDE SEQUENCE [LARGE SCALE GENOMIC DNA]</scope>
    <source>
        <strain evidence="1 2">NRRL 2496</strain>
    </source>
</reference>
<accession>A0A1X2H4D1</accession>
<sequence>MDLARRLPLELVLAILSELPVPELARLHGDPYVDRLLLNHPWFNERRLYICLTTGNHFTLQPYFAPGRILPVPQLNVLDTVATPHCYLSACVPFQVSRFHHDQHQIEFSPQYKPLLSVKRARAHFGGFFGLAVLLTDKRHTIIKRSLHAVKPSVTPEFSREGFFGGSVCFSQAGDDISLSRCTVKIDWFCT</sequence>